<dbReference type="PANTHER" id="PTHR30154:SF34">
    <property type="entry name" value="TRANSCRIPTIONAL REGULATOR AZLB"/>
    <property type="match status" value="1"/>
</dbReference>
<dbReference type="GO" id="GO:0005829">
    <property type="term" value="C:cytosol"/>
    <property type="evidence" value="ECO:0007669"/>
    <property type="project" value="TreeGrafter"/>
</dbReference>
<dbReference type="Gene3D" id="1.10.10.10">
    <property type="entry name" value="Winged helix-like DNA-binding domain superfamily/Winged helix DNA-binding domain"/>
    <property type="match status" value="1"/>
</dbReference>
<organism evidence="5 6">
    <name type="scientific">Halorarum salinum</name>
    <dbReference type="NCBI Taxonomy" id="2743089"/>
    <lineage>
        <taxon>Archaea</taxon>
        <taxon>Methanobacteriati</taxon>
        <taxon>Methanobacteriota</taxon>
        <taxon>Stenosarchaea group</taxon>
        <taxon>Halobacteria</taxon>
        <taxon>Halobacteriales</taxon>
        <taxon>Haloferacaceae</taxon>
        <taxon>Halorarum</taxon>
    </lineage>
</organism>
<keyword evidence="1" id="KW-0805">Transcription regulation</keyword>
<keyword evidence="2" id="KW-0238">DNA-binding</keyword>
<dbReference type="Pfam" id="PF13412">
    <property type="entry name" value="HTH_24"/>
    <property type="match status" value="1"/>
</dbReference>
<protein>
    <submittedName>
        <fullName evidence="5">Winged helix-turn-helix transcriptional regulator</fullName>
    </submittedName>
</protein>
<dbReference type="InterPro" id="IPR019888">
    <property type="entry name" value="Tscrpt_reg_AsnC-like"/>
</dbReference>
<evidence type="ECO:0000313" key="5">
    <source>
        <dbReference type="EMBL" id="QLG62738.1"/>
    </source>
</evidence>
<dbReference type="GO" id="GO:0043200">
    <property type="term" value="P:response to amino acid"/>
    <property type="evidence" value="ECO:0007669"/>
    <property type="project" value="TreeGrafter"/>
</dbReference>
<name>A0A7D5QBQ1_9EURY</name>
<evidence type="ECO:0000259" key="4">
    <source>
        <dbReference type="PROSITE" id="PS50956"/>
    </source>
</evidence>
<dbReference type="InterPro" id="IPR036390">
    <property type="entry name" value="WH_DNA-bd_sf"/>
</dbReference>
<sequence>MEFDLDRADMGILHVLQTDARNATTESIGERVGLASSTVATRIRNLEDSGVIKGYSPIIDYEKAGFDQRILLTGTIRPDDSGRVLEEASNVANVISVRELMTDEENVHVELVSPTQERAESVVDELNEIGVDVVETRIVKGELERSFNHFGNEYVREK</sequence>
<dbReference type="RefSeq" id="WP_179269323.1">
    <property type="nucleotide sequence ID" value="NZ_CP058579.1"/>
</dbReference>
<dbReference type="KEGG" id="halu:HUG12_13775"/>
<dbReference type="InterPro" id="IPR036388">
    <property type="entry name" value="WH-like_DNA-bd_sf"/>
</dbReference>
<evidence type="ECO:0000313" key="6">
    <source>
        <dbReference type="Proteomes" id="UP000509626"/>
    </source>
</evidence>
<evidence type="ECO:0000256" key="3">
    <source>
        <dbReference type="ARBA" id="ARBA00023163"/>
    </source>
</evidence>
<feature type="domain" description="HTH asnC-type" evidence="4">
    <location>
        <begin position="5"/>
        <end position="67"/>
    </location>
</feature>
<dbReference type="PRINTS" id="PR00033">
    <property type="entry name" value="HTHASNC"/>
</dbReference>
<gene>
    <name evidence="5" type="ORF">HUG12_13775</name>
</gene>
<dbReference type="InterPro" id="IPR000485">
    <property type="entry name" value="AsnC-type_HTH_dom"/>
</dbReference>
<dbReference type="PROSITE" id="PS50956">
    <property type="entry name" value="HTH_ASNC_2"/>
    <property type="match status" value="1"/>
</dbReference>
<dbReference type="GeneID" id="56038548"/>
<evidence type="ECO:0000256" key="1">
    <source>
        <dbReference type="ARBA" id="ARBA00023015"/>
    </source>
</evidence>
<dbReference type="Proteomes" id="UP000509626">
    <property type="component" value="Chromosome"/>
</dbReference>
<dbReference type="SUPFAM" id="SSF46785">
    <property type="entry name" value="Winged helix' DNA-binding domain"/>
    <property type="match status" value="1"/>
</dbReference>
<keyword evidence="3" id="KW-0804">Transcription</keyword>
<reference evidence="5 6" key="1">
    <citation type="submission" date="2020-06" db="EMBL/GenBank/DDBJ databases">
        <title>NJ-3-1, isolated from saline soil.</title>
        <authorList>
            <person name="Cui H.L."/>
            <person name="Shi X."/>
        </authorList>
    </citation>
    <scope>NUCLEOTIDE SEQUENCE [LARGE SCALE GENOMIC DNA]</scope>
    <source>
        <strain evidence="5 6">NJ-3-1</strain>
    </source>
</reference>
<dbReference type="SMART" id="SM00344">
    <property type="entry name" value="HTH_ASNC"/>
    <property type="match status" value="1"/>
</dbReference>
<accession>A0A7D5QBQ1</accession>
<dbReference type="PANTHER" id="PTHR30154">
    <property type="entry name" value="LEUCINE-RESPONSIVE REGULATORY PROTEIN"/>
    <property type="match status" value="1"/>
</dbReference>
<dbReference type="EMBL" id="CP058579">
    <property type="protein sequence ID" value="QLG62738.1"/>
    <property type="molecule type" value="Genomic_DNA"/>
</dbReference>
<keyword evidence="6" id="KW-1185">Reference proteome</keyword>
<evidence type="ECO:0000256" key="2">
    <source>
        <dbReference type="ARBA" id="ARBA00023125"/>
    </source>
</evidence>
<proteinExistence type="predicted"/>
<dbReference type="AlphaFoldDB" id="A0A7D5QBQ1"/>
<dbReference type="GO" id="GO:0043565">
    <property type="term" value="F:sequence-specific DNA binding"/>
    <property type="evidence" value="ECO:0007669"/>
    <property type="project" value="InterPro"/>
</dbReference>
<dbReference type="OrthoDB" id="342030at2157"/>